<keyword evidence="10 16" id="KW-1133">Transmembrane helix</keyword>
<keyword evidence="7" id="KW-0547">Nucleotide-binding</keyword>
<dbReference type="SUPFAM" id="SSF56112">
    <property type="entry name" value="Protein kinase-like (PK-like)"/>
    <property type="match status" value="1"/>
</dbReference>
<dbReference type="SMART" id="SM00469">
    <property type="entry name" value="WIF"/>
    <property type="match status" value="1"/>
</dbReference>
<dbReference type="Pfam" id="PF02019">
    <property type="entry name" value="WIF"/>
    <property type="match status" value="1"/>
</dbReference>
<keyword evidence="5 16" id="KW-0812">Transmembrane</keyword>
<comment type="subcellular location">
    <subcellularLocation>
        <location evidence="1">Membrane</location>
        <topology evidence="1">Single-pass membrane protein</topology>
    </subcellularLocation>
</comment>
<evidence type="ECO:0000256" key="10">
    <source>
        <dbReference type="ARBA" id="ARBA00022989"/>
    </source>
</evidence>
<keyword evidence="9" id="KW-0067">ATP-binding</keyword>
<keyword evidence="14" id="KW-0325">Glycoprotein</keyword>
<keyword evidence="11 16" id="KW-0472">Membrane</keyword>
<name>A0A6P7TC79_9MOLL</name>
<evidence type="ECO:0000256" key="13">
    <source>
        <dbReference type="ARBA" id="ARBA00023170"/>
    </source>
</evidence>
<dbReference type="Pfam" id="PF07714">
    <property type="entry name" value="PK_Tyr_Ser-Thr"/>
    <property type="match status" value="1"/>
</dbReference>
<dbReference type="GO" id="GO:0043235">
    <property type="term" value="C:receptor complex"/>
    <property type="evidence" value="ECO:0007669"/>
    <property type="project" value="TreeGrafter"/>
</dbReference>
<organism evidence="19 20">
    <name type="scientific">Octopus sinensis</name>
    <name type="common">East Asian common octopus</name>
    <dbReference type="NCBI Taxonomy" id="2607531"/>
    <lineage>
        <taxon>Eukaryota</taxon>
        <taxon>Metazoa</taxon>
        <taxon>Spiralia</taxon>
        <taxon>Lophotrochozoa</taxon>
        <taxon>Mollusca</taxon>
        <taxon>Cephalopoda</taxon>
        <taxon>Coleoidea</taxon>
        <taxon>Octopodiformes</taxon>
        <taxon>Octopoda</taxon>
        <taxon>Incirrata</taxon>
        <taxon>Octopodidae</taxon>
        <taxon>Octopus</taxon>
    </lineage>
</organism>
<feature type="region of interest" description="Disordered" evidence="15">
    <location>
        <begin position="234"/>
        <end position="258"/>
    </location>
</feature>
<evidence type="ECO:0000256" key="3">
    <source>
        <dbReference type="ARBA" id="ARBA00022553"/>
    </source>
</evidence>
<dbReference type="Gene3D" id="3.30.200.20">
    <property type="entry name" value="Phosphorylase Kinase, domain 1"/>
    <property type="match status" value="1"/>
</dbReference>
<accession>A0A6P7TC79</accession>
<dbReference type="InterPro" id="IPR011009">
    <property type="entry name" value="Kinase-like_dom_sf"/>
</dbReference>
<dbReference type="AlphaFoldDB" id="A0A6P7TC79"/>
<evidence type="ECO:0000259" key="17">
    <source>
        <dbReference type="PROSITE" id="PS50011"/>
    </source>
</evidence>
<dbReference type="EC" id="2.7.10.1" evidence="2"/>
<evidence type="ECO:0000256" key="2">
    <source>
        <dbReference type="ARBA" id="ARBA00011902"/>
    </source>
</evidence>
<keyword evidence="19" id="KW-1185">Reference proteome</keyword>
<dbReference type="GO" id="GO:0007169">
    <property type="term" value="P:cell surface receptor protein tyrosine kinase signaling pathway"/>
    <property type="evidence" value="ECO:0007669"/>
    <property type="project" value="TreeGrafter"/>
</dbReference>
<keyword evidence="8 20" id="KW-0418">Kinase</keyword>
<evidence type="ECO:0000256" key="14">
    <source>
        <dbReference type="ARBA" id="ARBA00023180"/>
    </source>
</evidence>
<evidence type="ECO:0000313" key="19">
    <source>
        <dbReference type="Proteomes" id="UP000515154"/>
    </source>
</evidence>
<keyword evidence="3" id="KW-0597">Phosphoprotein</keyword>
<feature type="domain" description="WIF" evidence="18">
    <location>
        <begin position="1"/>
        <end position="117"/>
    </location>
</feature>
<evidence type="ECO:0000256" key="6">
    <source>
        <dbReference type="ARBA" id="ARBA00022729"/>
    </source>
</evidence>
<dbReference type="Gene3D" id="2.60.40.2170">
    <property type="entry name" value="Wnt, WIF domain"/>
    <property type="match status" value="1"/>
</dbReference>
<feature type="transmembrane region" description="Helical" evidence="16">
    <location>
        <begin position="7"/>
        <end position="27"/>
    </location>
</feature>
<proteinExistence type="predicted"/>
<dbReference type="PANTHER" id="PTHR24416:SF349">
    <property type="entry name" value="TYROSINE-PROTEIN KINASE RYK"/>
    <property type="match status" value="1"/>
</dbReference>
<keyword evidence="4" id="KW-0808">Transferase</keyword>
<evidence type="ECO:0000313" key="20">
    <source>
        <dbReference type="RefSeq" id="XP_029647930.2"/>
    </source>
</evidence>
<dbReference type="GO" id="GO:0004714">
    <property type="term" value="F:transmembrane receptor protein tyrosine kinase activity"/>
    <property type="evidence" value="ECO:0007669"/>
    <property type="project" value="UniProtKB-EC"/>
</dbReference>
<reference evidence="20" key="1">
    <citation type="submission" date="2025-08" db="UniProtKB">
        <authorList>
            <consortium name="RefSeq"/>
        </authorList>
    </citation>
    <scope>IDENTIFICATION</scope>
</reference>
<protein>
    <recommendedName>
        <fullName evidence="2">receptor protein-tyrosine kinase</fullName>
        <ecNumber evidence="2">2.7.10.1</ecNumber>
    </recommendedName>
</protein>
<evidence type="ECO:0000256" key="16">
    <source>
        <dbReference type="SAM" id="Phobius"/>
    </source>
</evidence>
<dbReference type="PROSITE" id="PS50011">
    <property type="entry name" value="PROTEIN_KINASE_DOM"/>
    <property type="match status" value="1"/>
</dbReference>
<dbReference type="KEGG" id="osn:115221972"/>
<feature type="domain" description="Protein kinase" evidence="17">
    <location>
        <begin position="308"/>
        <end position="581"/>
    </location>
</feature>
<dbReference type="RefSeq" id="XP_029647930.2">
    <property type="nucleotide sequence ID" value="XM_029792070.2"/>
</dbReference>
<dbReference type="InterPro" id="IPR000719">
    <property type="entry name" value="Prot_kinase_dom"/>
</dbReference>
<feature type="transmembrane region" description="Helical" evidence="16">
    <location>
        <begin position="156"/>
        <end position="181"/>
    </location>
</feature>
<dbReference type="InterPro" id="IPR050122">
    <property type="entry name" value="RTK"/>
</dbReference>
<evidence type="ECO:0000256" key="5">
    <source>
        <dbReference type="ARBA" id="ARBA00022692"/>
    </source>
</evidence>
<dbReference type="InterPro" id="IPR038677">
    <property type="entry name" value="WIF_sf"/>
</dbReference>
<keyword evidence="12" id="KW-0829">Tyrosine-protein kinase</keyword>
<dbReference type="PRINTS" id="PR00109">
    <property type="entry name" value="TYRKINASE"/>
</dbReference>
<evidence type="ECO:0000259" key="18">
    <source>
        <dbReference type="PROSITE" id="PS50814"/>
    </source>
</evidence>
<dbReference type="PANTHER" id="PTHR24416">
    <property type="entry name" value="TYROSINE-PROTEIN KINASE RECEPTOR"/>
    <property type="match status" value="1"/>
</dbReference>
<evidence type="ECO:0000256" key="11">
    <source>
        <dbReference type="ARBA" id="ARBA00023136"/>
    </source>
</evidence>
<dbReference type="InterPro" id="IPR008266">
    <property type="entry name" value="Tyr_kinase_AS"/>
</dbReference>
<sequence>MDTLTKAQLMLGFLAIKISLIPLIILIQEDFSINNSVSHLLMPYKMQFFVSNPQAMNKPTANISNNGLVPTKLSVFKVKLPCTNLLNAEVDVNIQMNISIFSSSNWTGLNFKRRKICRKDPTIGLRSGSSYSSDPHSFFAAPSDSDKVNNINSSTYLFYIAVGCACVIILLIALAVTAYYLNSQKASAKGYADKMRFSMLECTDGQTDRVPSNQAASEQLISCPQHCEVSVAKTPDSQQQFSPPSPSDTSSSQALTQQSQTFLRADTPNNTTGSGLPNFRHGICIPMDTKGTDPRLLLEEISIERNRITLGEILLEGTFGQIYCGTIITEDEKGGEFEQEVFIKTITDQARSDQTQVFLQECCMLKGLIHENINPVLAACLTPPDQQPLIVFHATSEGNLKKFLQKCRMSECGSHYALNTQQLVYMAIQIIRGVQFLHRKKIVHKDLATRNCLVDSDLGLKITDNSLSRDLFPNDYNCLGDNENRPVKWLSIEALLTHRFSPASDVWAFGVTLWELMTLGQQPYADIDPFEMSAYLQEGYRIAQPINCPDELFSVMACCWAISFEERPKFSQLLVCLQDFYTALGRYI</sequence>
<evidence type="ECO:0000256" key="8">
    <source>
        <dbReference type="ARBA" id="ARBA00022777"/>
    </source>
</evidence>
<dbReference type="PROSITE" id="PS00109">
    <property type="entry name" value="PROTEIN_KINASE_TYR"/>
    <property type="match status" value="1"/>
</dbReference>
<gene>
    <name evidence="20" type="primary">LOC115221972</name>
</gene>
<keyword evidence="13" id="KW-0675">Receptor</keyword>
<evidence type="ECO:0000256" key="1">
    <source>
        <dbReference type="ARBA" id="ARBA00004167"/>
    </source>
</evidence>
<evidence type="ECO:0000256" key="4">
    <source>
        <dbReference type="ARBA" id="ARBA00022679"/>
    </source>
</evidence>
<dbReference type="InterPro" id="IPR001245">
    <property type="entry name" value="Ser-Thr/Tyr_kinase_cat_dom"/>
</dbReference>
<dbReference type="GO" id="GO:0005886">
    <property type="term" value="C:plasma membrane"/>
    <property type="evidence" value="ECO:0007669"/>
    <property type="project" value="TreeGrafter"/>
</dbReference>
<dbReference type="GO" id="GO:0010976">
    <property type="term" value="P:positive regulation of neuron projection development"/>
    <property type="evidence" value="ECO:0007669"/>
    <property type="project" value="TreeGrafter"/>
</dbReference>
<dbReference type="PROSITE" id="PS50814">
    <property type="entry name" value="WIF"/>
    <property type="match status" value="1"/>
</dbReference>
<keyword evidence="6" id="KW-0732">Signal</keyword>
<evidence type="ECO:0000256" key="7">
    <source>
        <dbReference type="ARBA" id="ARBA00022741"/>
    </source>
</evidence>
<dbReference type="InterPro" id="IPR003306">
    <property type="entry name" value="WIF"/>
</dbReference>
<dbReference type="GO" id="GO:0051897">
    <property type="term" value="P:positive regulation of phosphatidylinositol 3-kinase/protein kinase B signal transduction"/>
    <property type="evidence" value="ECO:0007669"/>
    <property type="project" value="TreeGrafter"/>
</dbReference>
<dbReference type="Proteomes" id="UP000515154">
    <property type="component" value="Linkage group LG19"/>
</dbReference>
<evidence type="ECO:0000256" key="9">
    <source>
        <dbReference type="ARBA" id="ARBA00022840"/>
    </source>
</evidence>
<dbReference type="Gene3D" id="1.10.510.10">
    <property type="entry name" value="Transferase(Phosphotransferase) domain 1"/>
    <property type="match status" value="1"/>
</dbReference>
<evidence type="ECO:0000256" key="15">
    <source>
        <dbReference type="SAM" id="MobiDB-lite"/>
    </source>
</evidence>
<evidence type="ECO:0000256" key="12">
    <source>
        <dbReference type="ARBA" id="ARBA00023137"/>
    </source>
</evidence>
<dbReference type="FunFam" id="1.10.510.10:FF:000165">
    <property type="entry name" value="Tyrosine-protein kinase RYK"/>
    <property type="match status" value="1"/>
</dbReference>
<dbReference type="GO" id="GO:0007409">
    <property type="term" value="P:axonogenesis"/>
    <property type="evidence" value="ECO:0007669"/>
    <property type="project" value="TreeGrafter"/>
</dbReference>
<dbReference type="GO" id="GO:0005524">
    <property type="term" value="F:ATP binding"/>
    <property type="evidence" value="ECO:0007669"/>
    <property type="project" value="UniProtKB-KW"/>
</dbReference>